<evidence type="ECO:0000259" key="2">
    <source>
        <dbReference type="Pfam" id="PF20163"/>
    </source>
</evidence>
<evidence type="ECO:0000256" key="1">
    <source>
        <dbReference type="SAM" id="Phobius"/>
    </source>
</evidence>
<feature type="non-terminal residue" evidence="3">
    <location>
        <position position="280"/>
    </location>
</feature>
<protein>
    <recommendedName>
        <fullName evidence="2">DUF6536 domain-containing protein</fullName>
    </recommendedName>
</protein>
<dbReference type="OrthoDB" id="5429634at2759"/>
<name>A0A6A5UQW5_9PLEO</name>
<keyword evidence="1" id="KW-0472">Membrane</keyword>
<accession>A0A6A5UQW5</accession>
<dbReference type="AlphaFoldDB" id="A0A6A5UQW5"/>
<feature type="non-terminal residue" evidence="3">
    <location>
        <position position="1"/>
    </location>
</feature>
<dbReference type="PANTHER" id="PTHR35395">
    <property type="entry name" value="DUF6536 DOMAIN-CONTAINING PROTEIN"/>
    <property type="match status" value="1"/>
</dbReference>
<evidence type="ECO:0000313" key="4">
    <source>
        <dbReference type="Proteomes" id="UP000800036"/>
    </source>
</evidence>
<dbReference type="PANTHER" id="PTHR35395:SF1">
    <property type="entry name" value="DUF6536 DOMAIN-CONTAINING PROTEIN"/>
    <property type="match status" value="1"/>
</dbReference>
<keyword evidence="1" id="KW-0812">Transmembrane</keyword>
<reference evidence="3" key="1">
    <citation type="journal article" date="2020" name="Stud. Mycol.">
        <title>101 Dothideomycetes genomes: a test case for predicting lifestyles and emergence of pathogens.</title>
        <authorList>
            <person name="Haridas S."/>
            <person name="Albert R."/>
            <person name="Binder M."/>
            <person name="Bloem J."/>
            <person name="Labutti K."/>
            <person name="Salamov A."/>
            <person name="Andreopoulos B."/>
            <person name="Baker S."/>
            <person name="Barry K."/>
            <person name="Bills G."/>
            <person name="Bluhm B."/>
            <person name="Cannon C."/>
            <person name="Castanera R."/>
            <person name="Culley D."/>
            <person name="Daum C."/>
            <person name="Ezra D."/>
            <person name="Gonzalez J."/>
            <person name="Henrissat B."/>
            <person name="Kuo A."/>
            <person name="Liang C."/>
            <person name="Lipzen A."/>
            <person name="Lutzoni F."/>
            <person name="Magnuson J."/>
            <person name="Mondo S."/>
            <person name="Nolan M."/>
            <person name="Ohm R."/>
            <person name="Pangilinan J."/>
            <person name="Park H.-J."/>
            <person name="Ramirez L."/>
            <person name="Alfaro M."/>
            <person name="Sun H."/>
            <person name="Tritt A."/>
            <person name="Yoshinaga Y."/>
            <person name="Zwiers L.-H."/>
            <person name="Turgeon B."/>
            <person name="Goodwin S."/>
            <person name="Spatafora J."/>
            <person name="Crous P."/>
            <person name="Grigoriev I."/>
        </authorList>
    </citation>
    <scope>NUCLEOTIDE SEQUENCE</scope>
    <source>
        <strain evidence="3">CBS 107.79</strain>
    </source>
</reference>
<dbReference type="InterPro" id="IPR046623">
    <property type="entry name" value="DUF6536"/>
</dbReference>
<gene>
    <name evidence="3" type="ORF">BU23DRAFT_417826</name>
</gene>
<evidence type="ECO:0000313" key="3">
    <source>
        <dbReference type="EMBL" id="KAF1966152.1"/>
    </source>
</evidence>
<proteinExistence type="predicted"/>
<organism evidence="3 4">
    <name type="scientific">Bimuria novae-zelandiae CBS 107.79</name>
    <dbReference type="NCBI Taxonomy" id="1447943"/>
    <lineage>
        <taxon>Eukaryota</taxon>
        <taxon>Fungi</taxon>
        <taxon>Dikarya</taxon>
        <taxon>Ascomycota</taxon>
        <taxon>Pezizomycotina</taxon>
        <taxon>Dothideomycetes</taxon>
        <taxon>Pleosporomycetidae</taxon>
        <taxon>Pleosporales</taxon>
        <taxon>Massarineae</taxon>
        <taxon>Didymosphaeriaceae</taxon>
        <taxon>Bimuria</taxon>
    </lineage>
</organism>
<feature type="domain" description="DUF6536" evidence="2">
    <location>
        <begin position="12"/>
        <end position="96"/>
    </location>
</feature>
<keyword evidence="4" id="KW-1185">Reference proteome</keyword>
<dbReference type="EMBL" id="ML976750">
    <property type="protein sequence ID" value="KAF1966152.1"/>
    <property type="molecule type" value="Genomic_DNA"/>
</dbReference>
<dbReference type="Pfam" id="PF20163">
    <property type="entry name" value="DUF6536"/>
    <property type="match status" value="1"/>
</dbReference>
<keyword evidence="1" id="KW-1133">Transmembrane helix</keyword>
<feature type="transmembrane region" description="Helical" evidence="1">
    <location>
        <begin position="225"/>
        <end position="247"/>
    </location>
</feature>
<sequence length="280" mass="31761">SRYYGWRMGVLIGSCINYTMQVLSSPTRKEIDRAHRNGKWFDIGVLGVHNLRRIPLKRLMLCSILILSSSPLHLFYNSAAIYITATNEFKVFFLTQGSNNEASLPDNVTFTRLSNLDWRAEYRSNIVNFGDLYLAIDDYASHINLTNQTGLPSEKSRLPAGYQLPYEPKYPTGLGEMLFNLTDWLNVSVMYRDEDHSTTNRAIYAHVAGGYATNVSTKSRIQLSLSFLTIVIVCNAIKLATMLWVLYLEKSEFVVTLGDGAASFLEFRDPTTEKFCVFSK</sequence>
<dbReference type="Proteomes" id="UP000800036">
    <property type="component" value="Unassembled WGS sequence"/>
</dbReference>